<dbReference type="Pfam" id="PF00069">
    <property type="entry name" value="Pkinase"/>
    <property type="match status" value="1"/>
</dbReference>
<evidence type="ECO:0000256" key="4">
    <source>
        <dbReference type="ARBA" id="ARBA00022741"/>
    </source>
</evidence>
<dbReference type="InterPro" id="IPR001849">
    <property type="entry name" value="PH_domain"/>
</dbReference>
<dbReference type="GO" id="GO:0035556">
    <property type="term" value="P:intracellular signal transduction"/>
    <property type="evidence" value="ECO:0007669"/>
    <property type="project" value="TreeGrafter"/>
</dbReference>
<dbReference type="SUPFAM" id="SSF56112">
    <property type="entry name" value="Protein kinase-like (PK-like)"/>
    <property type="match status" value="1"/>
</dbReference>
<evidence type="ECO:0000256" key="7">
    <source>
        <dbReference type="ARBA" id="ARBA00047899"/>
    </source>
</evidence>
<evidence type="ECO:0000256" key="6">
    <source>
        <dbReference type="ARBA" id="ARBA00022840"/>
    </source>
</evidence>
<dbReference type="PANTHER" id="PTHR24356">
    <property type="entry name" value="SERINE/THREONINE-PROTEIN KINASE"/>
    <property type="match status" value="1"/>
</dbReference>
<dbReference type="Gene3D" id="3.30.200.20">
    <property type="entry name" value="Phosphorylase Kinase, domain 1"/>
    <property type="match status" value="1"/>
</dbReference>
<dbReference type="AlphaFoldDB" id="A0A1J4JBX6"/>
<keyword evidence="2 10" id="KW-0723">Serine/threonine-protein kinase</keyword>
<dbReference type="VEuPathDB" id="TrichDB:TRFO_37146"/>
<evidence type="ECO:0000313" key="13">
    <source>
        <dbReference type="EMBL" id="OHS96648.1"/>
    </source>
</evidence>
<sequence>MEEEKTGWLRFQDTHSKLWKRAYCSIHSNIFSVYSDETKQYKEKQILIFSDTDVKIKPNYNNRVFAINVSQQETLYFATDSAEETVDWITALKNTYQSSSSLSMIDFEILSVIGRGFFGKVMLVKKNGTDELYAIKSIHKSRLIKSGKVETVLNERNILATTKCPFIVELKFAFQTRSKFYLGLEYAAGGELFFHMDRRGKFPVNEIVLSIAEISIALNYLHKRGIIYRDLKPENILLDKMVMLNLQISV</sequence>
<evidence type="ECO:0000259" key="12">
    <source>
        <dbReference type="PROSITE" id="PS50011"/>
    </source>
</evidence>
<evidence type="ECO:0000256" key="8">
    <source>
        <dbReference type="ARBA" id="ARBA00048679"/>
    </source>
</evidence>
<dbReference type="InterPro" id="IPR000719">
    <property type="entry name" value="Prot_kinase_dom"/>
</dbReference>
<keyword evidence="5 13" id="KW-0418">Kinase</keyword>
<dbReference type="RefSeq" id="XP_068349785.1">
    <property type="nucleotide sequence ID" value="XM_068511255.1"/>
</dbReference>
<proteinExistence type="inferred from homology"/>
<dbReference type="Gene3D" id="1.10.510.10">
    <property type="entry name" value="Transferase(Phosphotransferase) domain 1"/>
    <property type="match status" value="1"/>
</dbReference>
<keyword evidence="3" id="KW-0808">Transferase</keyword>
<dbReference type="Proteomes" id="UP000179807">
    <property type="component" value="Unassembled WGS sequence"/>
</dbReference>
<dbReference type="InterPro" id="IPR011009">
    <property type="entry name" value="Kinase-like_dom_sf"/>
</dbReference>
<dbReference type="PROSITE" id="PS50003">
    <property type="entry name" value="PH_DOMAIN"/>
    <property type="match status" value="1"/>
</dbReference>
<dbReference type="PROSITE" id="PS50011">
    <property type="entry name" value="PROTEIN_KINASE_DOM"/>
    <property type="match status" value="1"/>
</dbReference>
<dbReference type="SMART" id="SM00233">
    <property type="entry name" value="PH"/>
    <property type="match status" value="1"/>
</dbReference>
<dbReference type="PROSITE" id="PS00107">
    <property type="entry name" value="PROTEIN_KINASE_ATP"/>
    <property type="match status" value="1"/>
</dbReference>
<comment type="similarity">
    <text evidence="10">Belongs to the protein kinase superfamily.</text>
</comment>
<keyword evidence="14" id="KW-1185">Reference proteome</keyword>
<feature type="domain" description="Protein kinase" evidence="12">
    <location>
        <begin position="107"/>
        <end position="250"/>
    </location>
</feature>
<dbReference type="Gene3D" id="2.30.29.30">
    <property type="entry name" value="Pleckstrin-homology domain (PH domain)/Phosphotyrosine-binding domain (PTB)"/>
    <property type="match status" value="1"/>
</dbReference>
<dbReference type="Pfam" id="PF00169">
    <property type="entry name" value="PH"/>
    <property type="match status" value="1"/>
</dbReference>
<evidence type="ECO:0000256" key="10">
    <source>
        <dbReference type="RuleBase" id="RU000304"/>
    </source>
</evidence>
<comment type="catalytic activity">
    <reaction evidence="7">
        <text>L-threonyl-[protein] + ATP = O-phospho-L-threonyl-[protein] + ADP + H(+)</text>
        <dbReference type="Rhea" id="RHEA:46608"/>
        <dbReference type="Rhea" id="RHEA-COMP:11060"/>
        <dbReference type="Rhea" id="RHEA-COMP:11605"/>
        <dbReference type="ChEBI" id="CHEBI:15378"/>
        <dbReference type="ChEBI" id="CHEBI:30013"/>
        <dbReference type="ChEBI" id="CHEBI:30616"/>
        <dbReference type="ChEBI" id="CHEBI:61977"/>
        <dbReference type="ChEBI" id="CHEBI:456216"/>
        <dbReference type="EC" id="2.7.11.1"/>
    </reaction>
</comment>
<dbReference type="SUPFAM" id="SSF50729">
    <property type="entry name" value="PH domain-like"/>
    <property type="match status" value="1"/>
</dbReference>
<evidence type="ECO:0000256" key="3">
    <source>
        <dbReference type="ARBA" id="ARBA00022679"/>
    </source>
</evidence>
<evidence type="ECO:0000256" key="2">
    <source>
        <dbReference type="ARBA" id="ARBA00022527"/>
    </source>
</evidence>
<dbReference type="GeneID" id="94845959"/>
<dbReference type="InterPro" id="IPR017441">
    <property type="entry name" value="Protein_kinase_ATP_BS"/>
</dbReference>
<protein>
    <recommendedName>
        <fullName evidence="1">non-specific serine/threonine protein kinase</fullName>
        <ecNumber evidence="1">2.7.11.1</ecNumber>
    </recommendedName>
</protein>
<dbReference type="EMBL" id="MLAK01001161">
    <property type="protein sequence ID" value="OHS96648.1"/>
    <property type="molecule type" value="Genomic_DNA"/>
</dbReference>
<feature type="binding site" evidence="9">
    <location>
        <position position="136"/>
    </location>
    <ligand>
        <name>ATP</name>
        <dbReference type="ChEBI" id="CHEBI:30616"/>
    </ligand>
</feature>
<gene>
    <name evidence="13" type="ORF">TRFO_37146</name>
</gene>
<dbReference type="InterPro" id="IPR011993">
    <property type="entry name" value="PH-like_dom_sf"/>
</dbReference>
<keyword evidence="6 9" id="KW-0067">ATP-binding</keyword>
<dbReference type="FunFam" id="3.30.200.20:FF:000628">
    <property type="entry name" value="AGC family protein kinase"/>
    <property type="match status" value="1"/>
</dbReference>
<evidence type="ECO:0000256" key="5">
    <source>
        <dbReference type="ARBA" id="ARBA00022777"/>
    </source>
</evidence>
<dbReference type="InterPro" id="IPR050236">
    <property type="entry name" value="Ser_Thr_kinase_AGC"/>
</dbReference>
<accession>A0A1J4JBX6</accession>
<evidence type="ECO:0000259" key="11">
    <source>
        <dbReference type="PROSITE" id="PS50003"/>
    </source>
</evidence>
<name>A0A1J4JBX6_9EUKA</name>
<reference evidence="13" key="1">
    <citation type="submission" date="2016-10" db="EMBL/GenBank/DDBJ databases">
        <authorList>
            <person name="Benchimol M."/>
            <person name="Almeida L.G."/>
            <person name="Vasconcelos A.T."/>
            <person name="Perreira-Neves A."/>
            <person name="Rosa I.A."/>
            <person name="Tasca T."/>
            <person name="Bogo M.R."/>
            <person name="de Souza W."/>
        </authorList>
    </citation>
    <scope>NUCLEOTIDE SEQUENCE [LARGE SCALE GENOMIC DNA]</scope>
    <source>
        <strain evidence="13">K</strain>
    </source>
</reference>
<evidence type="ECO:0000313" key="14">
    <source>
        <dbReference type="Proteomes" id="UP000179807"/>
    </source>
</evidence>
<dbReference type="CDD" id="cd00821">
    <property type="entry name" value="PH"/>
    <property type="match status" value="1"/>
</dbReference>
<dbReference type="PANTHER" id="PTHR24356:SF425">
    <property type="entry name" value="NON-SPECIFIC SERINE_THREONINE PROTEIN KINASE"/>
    <property type="match status" value="1"/>
</dbReference>
<dbReference type="GO" id="GO:0004674">
    <property type="term" value="F:protein serine/threonine kinase activity"/>
    <property type="evidence" value="ECO:0007669"/>
    <property type="project" value="UniProtKB-KW"/>
</dbReference>
<feature type="domain" description="PH" evidence="11">
    <location>
        <begin position="2"/>
        <end position="97"/>
    </location>
</feature>
<organism evidence="13 14">
    <name type="scientific">Tritrichomonas foetus</name>
    <dbReference type="NCBI Taxonomy" id="1144522"/>
    <lineage>
        <taxon>Eukaryota</taxon>
        <taxon>Metamonada</taxon>
        <taxon>Parabasalia</taxon>
        <taxon>Tritrichomonadida</taxon>
        <taxon>Tritrichomonadidae</taxon>
        <taxon>Tritrichomonas</taxon>
    </lineage>
</organism>
<keyword evidence="4 9" id="KW-0547">Nucleotide-binding</keyword>
<dbReference type="InterPro" id="IPR008271">
    <property type="entry name" value="Ser/Thr_kinase_AS"/>
</dbReference>
<dbReference type="SMART" id="SM00220">
    <property type="entry name" value="S_TKc"/>
    <property type="match status" value="1"/>
</dbReference>
<dbReference type="EC" id="2.7.11.1" evidence="1"/>
<comment type="caution">
    <text evidence="13">The sequence shown here is derived from an EMBL/GenBank/DDBJ whole genome shotgun (WGS) entry which is preliminary data.</text>
</comment>
<comment type="catalytic activity">
    <reaction evidence="8">
        <text>L-seryl-[protein] + ATP = O-phospho-L-seryl-[protein] + ADP + H(+)</text>
        <dbReference type="Rhea" id="RHEA:17989"/>
        <dbReference type="Rhea" id="RHEA-COMP:9863"/>
        <dbReference type="Rhea" id="RHEA-COMP:11604"/>
        <dbReference type="ChEBI" id="CHEBI:15378"/>
        <dbReference type="ChEBI" id="CHEBI:29999"/>
        <dbReference type="ChEBI" id="CHEBI:30616"/>
        <dbReference type="ChEBI" id="CHEBI:83421"/>
        <dbReference type="ChEBI" id="CHEBI:456216"/>
        <dbReference type="EC" id="2.7.11.1"/>
    </reaction>
</comment>
<dbReference type="PROSITE" id="PS00108">
    <property type="entry name" value="PROTEIN_KINASE_ST"/>
    <property type="match status" value="1"/>
</dbReference>
<dbReference type="OrthoDB" id="63267at2759"/>
<evidence type="ECO:0000256" key="1">
    <source>
        <dbReference type="ARBA" id="ARBA00012513"/>
    </source>
</evidence>
<evidence type="ECO:0000256" key="9">
    <source>
        <dbReference type="PROSITE-ProRule" id="PRU10141"/>
    </source>
</evidence>
<dbReference type="GO" id="GO:0005524">
    <property type="term" value="F:ATP binding"/>
    <property type="evidence" value="ECO:0007669"/>
    <property type="project" value="UniProtKB-UniRule"/>
</dbReference>